<dbReference type="Gene3D" id="3.40.50.150">
    <property type="entry name" value="Vaccinia Virus protein VP39"/>
    <property type="match status" value="1"/>
</dbReference>
<organism evidence="2">
    <name type="scientific">marine metagenome</name>
    <dbReference type="NCBI Taxonomy" id="408172"/>
    <lineage>
        <taxon>unclassified sequences</taxon>
        <taxon>metagenomes</taxon>
        <taxon>ecological metagenomes</taxon>
    </lineage>
</organism>
<dbReference type="InterPro" id="IPR013216">
    <property type="entry name" value="Methyltransf_11"/>
</dbReference>
<evidence type="ECO:0000313" key="2">
    <source>
        <dbReference type="EMBL" id="SVB48313.1"/>
    </source>
</evidence>
<dbReference type="SUPFAM" id="SSF53335">
    <property type="entry name" value="S-adenosyl-L-methionine-dependent methyltransferases"/>
    <property type="match status" value="1"/>
</dbReference>
<sequence>MAERAHPHDKGFQNTFFGLINNPYRKALFERYSYCNEYIIQKEVIDVPCGTGWGTSLLKNAKNIIGIDIDQDSIDFANNMYRSDKLKFQVGNMKKLNLADNICDVLICLEGFEHVSQQTGQEFLIETKRVLRDNGIFIMTCPIIKKGGLHSGNPHHIYEYPEEELLKILNDNFYCMRIEEIENPDNPIIRFIGKTVKYYI</sequence>
<protein>
    <recommendedName>
        <fullName evidence="1">Methyltransferase type 11 domain-containing protein</fullName>
    </recommendedName>
</protein>
<proteinExistence type="predicted"/>
<reference evidence="2" key="1">
    <citation type="submission" date="2018-05" db="EMBL/GenBank/DDBJ databases">
        <authorList>
            <person name="Lanie J.A."/>
            <person name="Ng W.-L."/>
            <person name="Kazmierczak K.M."/>
            <person name="Andrzejewski T.M."/>
            <person name="Davidsen T.M."/>
            <person name="Wayne K.J."/>
            <person name="Tettelin H."/>
            <person name="Glass J.I."/>
            <person name="Rusch D."/>
            <person name="Podicherti R."/>
            <person name="Tsui H.-C.T."/>
            <person name="Winkler M.E."/>
        </authorList>
    </citation>
    <scope>NUCLEOTIDE SEQUENCE</scope>
</reference>
<gene>
    <name evidence="2" type="ORF">METZ01_LOCUS201167</name>
</gene>
<accession>A0A382EED5</accession>
<dbReference type="GO" id="GO:0008757">
    <property type="term" value="F:S-adenosylmethionine-dependent methyltransferase activity"/>
    <property type="evidence" value="ECO:0007669"/>
    <property type="project" value="InterPro"/>
</dbReference>
<dbReference type="CDD" id="cd02440">
    <property type="entry name" value="AdoMet_MTases"/>
    <property type="match status" value="1"/>
</dbReference>
<name>A0A382EED5_9ZZZZ</name>
<dbReference type="InterPro" id="IPR029063">
    <property type="entry name" value="SAM-dependent_MTases_sf"/>
</dbReference>
<dbReference type="Pfam" id="PF08241">
    <property type="entry name" value="Methyltransf_11"/>
    <property type="match status" value="1"/>
</dbReference>
<evidence type="ECO:0000259" key="1">
    <source>
        <dbReference type="Pfam" id="PF08241"/>
    </source>
</evidence>
<dbReference type="AlphaFoldDB" id="A0A382EED5"/>
<feature type="domain" description="Methyltransferase type 11" evidence="1">
    <location>
        <begin position="46"/>
        <end position="139"/>
    </location>
</feature>
<dbReference type="EMBL" id="UINC01043788">
    <property type="protein sequence ID" value="SVB48313.1"/>
    <property type="molecule type" value="Genomic_DNA"/>
</dbReference>